<dbReference type="Gene3D" id="1.25.40.390">
    <property type="match status" value="1"/>
</dbReference>
<feature type="domain" description="RagB/SusD" evidence="7">
    <location>
        <begin position="349"/>
        <end position="482"/>
    </location>
</feature>
<name>A0A4U1BWS2_9SPHI</name>
<evidence type="ECO:0000256" key="2">
    <source>
        <dbReference type="ARBA" id="ARBA00006275"/>
    </source>
</evidence>
<dbReference type="CDD" id="cd08977">
    <property type="entry name" value="SusD"/>
    <property type="match status" value="1"/>
</dbReference>
<feature type="signal peptide" evidence="6">
    <location>
        <begin position="1"/>
        <end position="22"/>
    </location>
</feature>
<comment type="caution">
    <text evidence="9">The sequence shown here is derived from an EMBL/GenBank/DDBJ whole genome shotgun (WGS) entry which is preliminary data.</text>
</comment>
<accession>A0A4U1BWS2</accession>
<dbReference type="Gene3D" id="2.20.20.130">
    <property type="match status" value="1"/>
</dbReference>
<evidence type="ECO:0000256" key="5">
    <source>
        <dbReference type="ARBA" id="ARBA00023237"/>
    </source>
</evidence>
<organism evidence="9 10">
    <name type="scientific">Pedobacter cryophilus</name>
    <dbReference type="NCBI Taxonomy" id="2571271"/>
    <lineage>
        <taxon>Bacteria</taxon>
        <taxon>Pseudomonadati</taxon>
        <taxon>Bacteroidota</taxon>
        <taxon>Sphingobacteriia</taxon>
        <taxon>Sphingobacteriales</taxon>
        <taxon>Sphingobacteriaceae</taxon>
        <taxon>Pedobacter</taxon>
    </lineage>
</organism>
<dbReference type="PROSITE" id="PS51257">
    <property type="entry name" value="PROKAR_LIPOPROTEIN"/>
    <property type="match status" value="1"/>
</dbReference>
<dbReference type="InterPro" id="IPR012944">
    <property type="entry name" value="SusD_RagB_dom"/>
</dbReference>
<evidence type="ECO:0000256" key="4">
    <source>
        <dbReference type="ARBA" id="ARBA00023136"/>
    </source>
</evidence>
<dbReference type="EMBL" id="SWBP01000007">
    <property type="protein sequence ID" value="TKB95773.1"/>
    <property type="molecule type" value="Genomic_DNA"/>
</dbReference>
<protein>
    <submittedName>
        <fullName evidence="9">RagB/SusD family nutrient uptake outer membrane protein</fullName>
    </submittedName>
</protein>
<dbReference type="Pfam" id="PF14322">
    <property type="entry name" value="SusD-like_3"/>
    <property type="match status" value="1"/>
</dbReference>
<dbReference type="Pfam" id="PF07980">
    <property type="entry name" value="SusD_RagB"/>
    <property type="match status" value="1"/>
</dbReference>
<dbReference type="AlphaFoldDB" id="A0A4U1BWS2"/>
<comment type="subcellular location">
    <subcellularLocation>
        <location evidence="1">Cell outer membrane</location>
    </subcellularLocation>
</comment>
<dbReference type="SUPFAM" id="SSF48452">
    <property type="entry name" value="TPR-like"/>
    <property type="match status" value="1"/>
</dbReference>
<dbReference type="InterPro" id="IPR011990">
    <property type="entry name" value="TPR-like_helical_dom_sf"/>
</dbReference>
<dbReference type="Proteomes" id="UP000308181">
    <property type="component" value="Unassembled WGS sequence"/>
</dbReference>
<sequence length="482" mass="53025">MRFNKIITVSALTLSMMFAACSDVIDVEPEFQKDGSQIFTNLNDYDFALTGAYALFRQVGYFGSGGQTTSTWANLPDMMGDNLVQTGEDLANWQPQTNWVFSTAESDVIIAWTAAYSVIAQANLTLRGLDAFSSEDAARTNRIRGQALAIRAMAHFDLLRFWAEEYDRNSTKLGIPYIETVDIELKPARLTVKGSWDKIFADMLAAETALAAVTGINTATNKSNLDVNAIRGLLARMYLYSKEYATAESYATTVITAVPLASKANFPGIWKDASVAEVLWSVSFNAGEGSPAAGVHLASSNRNRFRPAAALEATYDQTNDVRFAPYFATRNSAGGTPRRIINKFYGRLTANDNLVNWKALRTGELYLIRAEARARQGGAKEVLGLADLNALRDARITGYTPALLVGTALLDAIELERRKELVGEGHRWFDLKRTSKTIARTERALTSTALNLASTSKYWTWPIPQLEIDANPAISTQQSTGW</sequence>
<keyword evidence="10" id="KW-1185">Reference proteome</keyword>
<feature type="domain" description="SusD-like N-terminal" evidence="8">
    <location>
        <begin position="89"/>
        <end position="239"/>
    </location>
</feature>
<evidence type="ECO:0000256" key="6">
    <source>
        <dbReference type="SAM" id="SignalP"/>
    </source>
</evidence>
<evidence type="ECO:0000256" key="3">
    <source>
        <dbReference type="ARBA" id="ARBA00022729"/>
    </source>
</evidence>
<keyword evidence="3 6" id="KW-0732">Signal</keyword>
<comment type="similarity">
    <text evidence="2">Belongs to the SusD family.</text>
</comment>
<evidence type="ECO:0000259" key="7">
    <source>
        <dbReference type="Pfam" id="PF07980"/>
    </source>
</evidence>
<evidence type="ECO:0000313" key="9">
    <source>
        <dbReference type="EMBL" id="TKB95773.1"/>
    </source>
</evidence>
<keyword evidence="5" id="KW-0998">Cell outer membrane</keyword>
<reference evidence="9 10" key="1">
    <citation type="submission" date="2019-04" db="EMBL/GenBank/DDBJ databases">
        <title>Pedobacter sp. AR-3-17 sp. nov., isolated from Arctic soil.</title>
        <authorList>
            <person name="Dahal R.H."/>
            <person name="Kim D.-U."/>
        </authorList>
    </citation>
    <scope>NUCLEOTIDE SEQUENCE [LARGE SCALE GENOMIC DNA]</scope>
    <source>
        <strain evidence="9 10">AR-3-17</strain>
    </source>
</reference>
<evidence type="ECO:0000256" key="1">
    <source>
        <dbReference type="ARBA" id="ARBA00004442"/>
    </source>
</evidence>
<dbReference type="Gene3D" id="1.25.40.900">
    <property type="match status" value="1"/>
</dbReference>
<keyword evidence="4" id="KW-0472">Membrane</keyword>
<evidence type="ECO:0000313" key="10">
    <source>
        <dbReference type="Proteomes" id="UP000308181"/>
    </source>
</evidence>
<dbReference type="InterPro" id="IPR033985">
    <property type="entry name" value="SusD-like_N"/>
</dbReference>
<dbReference type="GO" id="GO:0009279">
    <property type="term" value="C:cell outer membrane"/>
    <property type="evidence" value="ECO:0007669"/>
    <property type="project" value="UniProtKB-SubCell"/>
</dbReference>
<dbReference type="RefSeq" id="WP_136827529.1">
    <property type="nucleotide sequence ID" value="NZ_SWBP01000007.1"/>
</dbReference>
<evidence type="ECO:0000259" key="8">
    <source>
        <dbReference type="Pfam" id="PF14322"/>
    </source>
</evidence>
<proteinExistence type="inferred from homology"/>
<dbReference type="OrthoDB" id="630434at2"/>
<gene>
    <name evidence="9" type="ORF">FA046_15915</name>
</gene>
<feature type="chain" id="PRO_5020718049" evidence="6">
    <location>
        <begin position="23"/>
        <end position="482"/>
    </location>
</feature>